<comment type="caution">
    <text evidence="2">The sequence shown here is derived from an EMBL/GenBank/DDBJ whole genome shotgun (WGS) entry which is preliminary data.</text>
</comment>
<evidence type="ECO:0000256" key="1">
    <source>
        <dbReference type="SAM" id="MobiDB-lite"/>
    </source>
</evidence>
<proteinExistence type="predicted"/>
<evidence type="ECO:0000313" key="3">
    <source>
        <dbReference type="Proteomes" id="UP001465755"/>
    </source>
</evidence>
<dbReference type="AlphaFoldDB" id="A0AAW1NV44"/>
<feature type="compositionally biased region" description="Low complexity" evidence="1">
    <location>
        <begin position="137"/>
        <end position="147"/>
    </location>
</feature>
<feature type="compositionally biased region" description="Basic residues" evidence="1">
    <location>
        <begin position="154"/>
        <end position="169"/>
    </location>
</feature>
<reference evidence="2 3" key="1">
    <citation type="journal article" date="2024" name="Nat. Commun.">
        <title>Phylogenomics reveals the evolutionary origins of lichenization in chlorophyte algae.</title>
        <authorList>
            <person name="Puginier C."/>
            <person name="Libourel C."/>
            <person name="Otte J."/>
            <person name="Skaloud P."/>
            <person name="Haon M."/>
            <person name="Grisel S."/>
            <person name="Petersen M."/>
            <person name="Berrin J.G."/>
            <person name="Delaux P.M."/>
            <person name="Dal Grande F."/>
            <person name="Keller J."/>
        </authorList>
    </citation>
    <scope>NUCLEOTIDE SEQUENCE [LARGE SCALE GENOMIC DNA]</scope>
    <source>
        <strain evidence="2 3">SAG 2036</strain>
    </source>
</reference>
<name>A0AAW1NV44_9CHLO</name>
<protein>
    <submittedName>
        <fullName evidence="2">Uncharacterized protein</fullName>
    </submittedName>
</protein>
<dbReference type="PANTHER" id="PTHR34684">
    <property type="entry name" value="OS08G0192200 PROTEIN"/>
    <property type="match status" value="1"/>
</dbReference>
<evidence type="ECO:0000313" key="2">
    <source>
        <dbReference type="EMBL" id="KAK9795875.1"/>
    </source>
</evidence>
<gene>
    <name evidence="2" type="ORF">WJX73_003813</name>
</gene>
<dbReference type="Proteomes" id="UP001465755">
    <property type="component" value="Unassembled WGS sequence"/>
</dbReference>
<feature type="region of interest" description="Disordered" evidence="1">
    <location>
        <begin position="137"/>
        <end position="170"/>
    </location>
</feature>
<sequence>MKQLRERSQDGGVLAYGERPQARSRPNERFLQNTLRNLGQANRRADEDGMWASKRRQEELYVKRGAGHQDMTKLLTSRNVRGRGGIGTRADQIGPQQMDDDAGELRVAGPARPPWLQTHADAADIAASANEAEQWLDWQRQQQQQRQLSDPMAKRSKNKKDKKKKKKSKALRDLAYKDDELWRTLAAASLNPDHPSLQGHDRAAVQGVMLRRMQARHNVCAGKIGSMLELRSNDHPSSGFGALFSPCGSRLFLDYHFSHSVFTVEEGTFWLIGRQQL</sequence>
<feature type="region of interest" description="Disordered" evidence="1">
    <location>
        <begin position="1"/>
        <end position="26"/>
    </location>
</feature>
<keyword evidence="3" id="KW-1185">Reference proteome</keyword>
<organism evidence="2 3">
    <name type="scientific">Symbiochloris irregularis</name>
    <dbReference type="NCBI Taxonomy" id="706552"/>
    <lineage>
        <taxon>Eukaryota</taxon>
        <taxon>Viridiplantae</taxon>
        <taxon>Chlorophyta</taxon>
        <taxon>core chlorophytes</taxon>
        <taxon>Trebouxiophyceae</taxon>
        <taxon>Trebouxiales</taxon>
        <taxon>Trebouxiaceae</taxon>
        <taxon>Symbiochloris</taxon>
    </lineage>
</organism>
<accession>A0AAW1NV44</accession>
<dbReference type="PANTHER" id="PTHR34684:SF1">
    <property type="entry name" value="OS08G0192200 PROTEIN"/>
    <property type="match status" value="1"/>
</dbReference>
<dbReference type="EMBL" id="JALJOQ010000123">
    <property type="protein sequence ID" value="KAK9795875.1"/>
    <property type="molecule type" value="Genomic_DNA"/>
</dbReference>